<dbReference type="Proteomes" id="UP001225378">
    <property type="component" value="Chromosome"/>
</dbReference>
<evidence type="ECO:0000256" key="5">
    <source>
        <dbReference type="ARBA" id="ARBA00022538"/>
    </source>
</evidence>
<feature type="domain" description="RCK N-terminal" evidence="12">
    <location>
        <begin position="403"/>
        <end position="520"/>
    </location>
</feature>
<feature type="transmembrane region" description="Helical" evidence="11">
    <location>
        <begin position="116"/>
        <end position="137"/>
    </location>
</feature>
<dbReference type="InterPro" id="IPR006153">
    <property type="entry name" value="Cation/H_exchanger_TM"/>
</dbReference>
<proteinExistence type="inferred from homology"/>
<evidence type="ECO:0000256" key="7">
    <source>
        <dbReference type="ARBA" id="ARBA00022958"/>
    </source>
</evidence>
<accession>A0AAU7NYZ5</accession>
<dbReference type="InterPro" id="IPR038770">
    <property type="entry name" value="Na+/solute_symporter_sf"/>
</dbReference>
<feature type="transmembrane region" description="Helical" evidence="11">
    <location>
        <begin position="215"/>
        <end position="231"/>
    </location>
</feature>
<feature type="transmembrane region" description="Helical" evidence="11">
    <location>
        <begin position="149"/>
        <end position="175"/>
    </location>
</feature>
<dbReference type="InterPro" id="IPR003148">
    <property type="entry name" value="RCK_N"/>
</dbReference>
<dbReference type="Pfam" id="PF00999">
    <property type="entry name" value="Na_H_Exchanger"/>
    <property type="match status" value="1"/>
</dbReference>
<keyword evidence="3" id="KW-0813">Transport</keyword>
<evidence type="ECO:0000256" key="11">
    <source>
        <dbReference type="SAM" id="Phobius"/>
    </source>
</evidence>
<evidence type="ECO:0000313" key="13">
    <source>
        <dbReference type="EMBL" id="XBS22227.1"/>
    </source>
</evidence>
<evidence type="ECO:0000256" key="3">
    <source>
        <dbReference type="ARBA" id="ARBA00022448"/>
    </source>
</evidence>
<dbReference type="InterPro" id="IPR004771">
    <property type="entry name" value="K/H_exchanger"/>
</dbReference>
<evidence type="ECO:0000256" key="8">
    <source>
        <dbReference type="ARBA" id="ARBA00022989"/>
    </source>
</evidence>
<feature type="transmembrane region" description="Helical" evidence="11">
    <location>
        <begin position="57"/>
        <end position="75"/>
    </location>
</feature>
<evidence type="ECO:0000259" key="12">
    <source>
        <dbReference type="PROSITE" id="PS51201"/>
    </source>
</evidence>
<sequence>MHADSHFFVDLFALLSAAVIAVPIFHRLGLGSVLGYLFAGMVLGPWGLSIIDQVDDIRHFAEFGVVFLLFLIGIEMKPARLWIMRRWVFGLGMAQILLTGAILMLIGLWLDLPLRSALIVGMGLALSSTAFGLQILSEKAELTNATGRTAFSILLMQDLAVVPLLTMVSLLAGGAELGDSIGYASIKAFMAIVSVVIAGRYLLNPCLDKVAASRNSEVFIAAAVLLVLGAAKLMETAGLSMALGAFLAGLMLAESHYRHQIEADIQPFRGILLGLFFMSVGMSIEVGVLLDSLGSIVGLVVLLIVIKAGVVWLLCRISKLNNNTSLKVALLLSQSGEFGFVLFGYALISGLLIEPRVQALSMIIALSMVATPLLVKLGDQLSYYLEAKRRDQQAPECIDEHKQDHIILAGFGRVGKRVAFLMESAGLTYVALDYDHQEVTEGRLNGYPVYYGDASRLKVLKAAGADRASMLIVALDNIEHAERLVAVVRQNYPKLPIHVRGRSLSHCEVLLSHGANTAVSETLEASLRLAELALTDSGVDQLKTSQLLNDYRHGYYQRLKKKYL</sequence>
<dbReference type="AlphaFoldDB" id="A0AAU7NYZ5"/>
<dbReference type="FunFam" id="3.40.50.720:FF:000036">
    <property type="entry name" value="Glutathione-regulated potassium-efflux system protein KefB"/>
    <property type="match status" value="1"/>
</dbReference>
<dbReference type="PANTHER" id="PTHR46157:SF4">
    <property type="entry name" value="K(+) EFFLUX ANTIPORTER 3, CHLOROPLASTIC"/>
    <property type="match status" value="1"/>
</dbReference>
<evidence type="ECO:0000313" key="14">
    <source>
        <dbReference type="Proteomes" id="UP001225378"/>
    </source>
</evidence>
<name>A0AAU7NYZ5_9GAMM</name>
<dbReference type="KEGG" id="mech:Q9L42_008895"/>
<gene>
    <name evidence="13" type="ORF">Q9L42_008895</name>
</gene>
<feature type="transmembrane region" description="Helical" evidence="11">
    <location>
        <begin position="269"/>
        <end position="290"/>
    </location>
</feature>
<dbReference type="GO" id="GO:0012505">
    <property type="term" value="C:endomembrane system"/>
    <property type="evidence" value="ECO:0007669"/>
    <property type="project" value="UniProtKB-SubCell"/>
</dbReference>
<dbReference type="EMBL" id="CP157743">
    <property type="protein sequence ID" value="XBS22227.1"/>
    <property type="molecule type" value="Genomic_DNA"/>
</dbReference>
<evidence type="ECO:0000256" key="9">
    <source>
        <dbReference type="ARBA" id="ARBA00023065"/>
    </source>
</evidence>
<dbReference type="SUPFAM" id="SSF51735">
    <property type="entry name" value="NAD(P)-binding Rossmann-fold domains"/>
    <property type="match status" value="1"/>
</dbReference>
<feature type="transmembrane region" description="Helical" evidence="11">
    <location>
        <begin position="329"/>
        <end position="353"/>
    </location>
</feature>
<dbReference type="GO" id="GO:0006813">
    <property type="term" value="P:potassium ion transport"/>
    <property type="evidence" value="ECO:0007669"/>
    <property type="project" value="UniProtKB-KW"/>
</dbReference>
<feature type="transmembrane region" description="Helical" evidence="11">
    <location>
        <begin position="87"/>
        <end position="110"/>
    </location>
</feature>
<feature type="transmembrane region" description="Helical" evidence="11">
    <location>
        <begin position="296"/>
        <end position="317"/>
    </location>
</feature>
<keyword evidence="9" id="KW-0406">Ion transport</keyword>
<dbReference type="PANTHER" id="PTHR46157">
    <property type="entry name" value="K(+) EFFLUX ANTIPORTER 3, CHLOROPLASTIC"/>
    <property type="match status" value="1"/>
</dbReference>
<dbReference type="Gene3D" id="3.40.50.720">
    <property type="entry name" value="NAD(P)-binding Rossmann-like Domain"/>
    <property type="match status" value="1"/>
</dbReference>
<reference evidence="13 14" key="1">
    <citation type="journal article" date="2024" name="Microbiology">
        <title>Methylomarinum rosea sp. nov., a novel halophilic methanotrophic bacterium from the hypersaline Lake Elton.</title>
        <authorList>
            <person name="Suleimanov R.Z."/>
            <person name="Oshkin I.Y."/>
            <person name="Danilova O.V."/>
            <person name="Suzina N.E."/>
            <person name="Dedysh S.N."/>
        </authorList>
    </citation>
    <scope>NUCLEOTIDE SEQUENCE [LARGE SCALE GENOMIC DNA]</scope>
    <source>
        <strain evidence="13 14">Ch1-1</strain>
    </source>
</reference>
<dbReference type="NCBIfam" id="TIGR00932">
    <property type="entry name" value="2a37"/>
    <property type="match status" value="1"/>
</dbReference>
<evidence type="ECO:0000256" key="2">
    <source>
        <dbReference type="ARBA" id="ARBA00005551"/>
    </source>
</evidence>
<evidence type="ECO:0000256" key="4">
    <source>
        <dbReference type="ARBA" id="ARBA00022449"/>
    </source>
</evidence>
<dbReference type="PROSITE" id="PS51201">
    <property type="entry name" value="RCK_N"/>
    <property type="match status" value="1"/>
</dbReference>
<keyword evidence="7" id="KW-0630">Potassium</keyword>
<evidence type="ECO:0000256" key="1">
    <source>
        <dbReference type="ARBA" id="ARBA00004127"/>
    </source>
</evidence>
<dbReference type="Gene3D" id="1.20.1530.20">
    <property type="match status" value="1"/>
</dbReference>
<protein>
    <submittedName>
        <fullName evidence="13">Monovalent cation:proton antiporter-2 (CPA2) family protein</fullName>
    </submittedName>
</protein>
<comment type="subcellular location">
    <subcellularLocation>
        <location evidence="1">Endomembrane system</location>
        <topology evidence="1">Multi-pass membrane protein</topology>
    </subcellularLocation>
</comment>
<dbReference type="GO" id="GO:0008324">
    <property type="term" value="F:monoatomic cation transmembrane transporter activity"/>
    <property type="evidence" value="ECO:0007669"/>
    <property type="project" value="InterPro"/>
</dbReference>
<evidence type="ECO:0000256" key="6">
    <source>
        <dbReference type="ARBA" id="ARBA00022692"/>
    </source>
</evidence>
<dbReference type="GO" id="GO:0015297">
    <property type="term" value="F:antiporter activity"/>
    <property type="evidence" value="ECO:0007669"/>
    <property type="project" value="UniProtKB-KW"/>
</dbReference>
<evidence type="ECO:0000256" key="10">
    <source>
        <dbReference type="ARBA" id="ARBA00023136"/>
    </source>
</evidence>
<keyword evidence="8 11" id="KW-1133">Transmembrane helix</keyword>
<dbReference type="Pfam" id="PF02254">
    <property type="entry name" value="TrkA_N"/>
    <property type="match status" value="1"/>
</dbReference>
<keyword evidence="14" id="KW-1185">Reference proteome</keyword>
<feature type="transmembrane region" description="Helical" evidence="11">
    <location>
        <begin position="237"/>
        <end position="257"/>
    </location>
</feature>
<dbReference type="RefSeq" id="WP_349432652.1">
    <property type="nucleotide sequence ID" value="NZ_CP157743.1"/>
</dbReference>
<keyword evidence="5" id="KW-0633">Potassium transport</keyword>
<dbReference type="GO" id="GO:1902600">
    <property type="term" value="P:proton transmembrane transport"/>
    <property type="evidence" value="ECO:0007669"/>
    <property type="project" value="InterPro"/>
</dbReference>
<feature type="transmembrane region" description="Helical" evidence="11">
    <location>
        <begin position="181"/>
        <end position="203"/>
    </location>
</feature>
<keyword evidence="10 11" id="KW-0472">Membrane</keyword>
<keyword evidence="4" id="KW-0050">Antiport</keyword>
<feature type="transmembrane region" description="Helical" evidence="11">
    <location>
        <begin position="6"/>
        <end position="26"/>
    </location>
</feature>
<dbReference type="GO" id="GO:0005886">
    <property type="term" value="C:plasma membrane"/>
    <property type="evidence" value="ECO:0007669"/>
    <property type="project" value="TreeGrafter"/>
</dbReference>
<organism evidence="13 14">
    <name type="scientific">Methylomarinum roseum</name>
    <dbReference type="NCBI Taxonomy" id="3067653"/>
    <lineage>
        <taxon>Bacteria</taxon>
        <taxon>Pseudomonadati</taxon>
        <taxon>Pseudomonadota</taxon>
        <taxon>Gammaproteobacteria</taxon>
        <taxon>Methylococcales</taxon>
        <taxon>Methylococcaceae</taxon>
        <taxon>Methylomarinum</taxon>
    </lineage>
</organism>
<keyword evidence="6 11" id="KW-0812">Transmembrane</keyword>
<dbReference type="InterPro" id="IPR036291">
    <property type="entry name" value="NAD(P)-bd_dom_sf"/>
</dbReference>
<comment type="similarity">
    <text evidence="2">Belongs to the monovalent cation:proton antiporter 2 (CPA2) transporter (TC 2.A.37) family.</text>
</comment>